<gene>
    <name evidence="2" type="ORF">D9611_001002</name>
</gene>
<protein>
    <recommendedName>
        <fullName evidence="1">F-box domain-containing protein</fullName>
    </recommendedName>
</protein>
<dbReference type="AlphaFoldDB" id="A0A8H5BP11"/>
<sequence length="430" mass="47925">MSLLLPSLRARLSVTSKALSGVLNSNDFPSTADASSANGIIGHLSSRIDALMLEVKALEAERIKYLSVVSSVRRIPMELLSEIFLLTAPATRNSMLRKTVITLQLVCRRWRDVALITHGLWAELVIAPCWSHSRPKALDFSRSCHHLDQDACNDEHYHEYEYEMITSWLSRAGSLPRRLGYRNPRPCPCSIGGKCVAVHPTVVKLLTHGPPVDHFALCLPSAACFRSWVESLDAEKVTPRTSMPWLSLRSLTLILFEGDSRLLNNAEDPSRSVFSLLPPLSSFGLCLPARGRGYEIPFSPPLNVPTTTLARLSTFSIRWDWGGSALFKLISQCDFLESLTVDLGNTEPFDLDDNAGTLANLKLTPLEIVHLREFRLRDGSFKILEFIRVPELISLNMELNLDREETQLASSALTSFLTSSNIVNSIETIR</sequence>
<dbReference type="EMBL" id="JAACJK010000163">
    <property type="protein sequence ID" value="KAF5326556.1"/>
    <property type="molecule type" value="Genomic_DNA"/>
</dbReference>
<organism evidence="2 3">
    <name type="scientific">Ephemerocybe angulata</name>
    <dbReference type="NCBI Taxonomy" id="980116"/>
    <lineage>
        <taxon>Eukaryota</taxon>
        <taxon>Fungi</taxon>
        <taxon>Dikarya</taxon>
        <taxon>Basidiomycota</taxon>
        <taxon>Agaricomycotina</taxon>
        <taxon>Agaricomycetes</taxon>
        <taxon>Agaricomycetidae</taxon>
        <taxon>Agaricales</taxon>
        <taxon>Agaricineae</taxon>
        <taxon>Psathyrellaceae</taxon>
        <taxon>Ephemerocybe</taxon>
    </lineage>
</organism>
<feature type="domain" description="F-box" evidence="1">
    <location>
        <begin position="74"/>
        <end position="126"/>
    </location>
</feature>
<dbReference type="InterPro" id="IPR001810">
    <property type="entry name" value="F-box_dom"/>
</dbReference>
<evidence type="ECO:0000313" key="2">
    <source>
        <dbReference type="EMBL" id="KAF5326556.1"/>
    </source>
</evidence>
<comment type="caution">
    <text evidence="2">The sequence shown here is derived from an EMBL/GenBank/DDBJ whole genome shotgun (WGS) entry which is preliminary data.</text>
</comment>
<keyword evidence="3" id="KW-1185">Reference proteome</keyword>
<evidence type="ECO:0000313" key="3">
    <source>
        <dbReference type="Proteomes" id="UP000541558"/>
    </source>
</evidence>
<dbReference type="Proteomes" id="UP000541558">
    <property type="component" value="Unassembled WGS sequence"/>
</dbReference>
<dbReference type="Pfam" id="PF12937">
    <property type="entry name" value="F-box-like"/>
    <property type="match status" value="1"/>
</dbReference>
<dbReference type="OrthoDB" id="3229088at2759"/>
<name>A0A8H5BP11_9AGAR</name>
<proteinExistence type="predicted"/>
<accession>A0A8H5BP11</accession>
<reference evidence="2 3" key="1">
    <citation type="journal article" date="2020" name="ISME J.">
        <title>Uncovering the hidden diversity of litter-decomposition mechanisms in mushroom-forming fungi.</title>
        <authorList>
            <person name="Floudas D."/>
            <person name="Bentzer J."/>
            <person name="Ahren D."/>
            <person name="Johansson T."/>
            <person name="Persson P."/>
            <person name="Tunlid A."/>
        </authorList>
    </citation>
    <scope>NUCLEOTIDE SEQUENCE [LARGE SCALE GENOMIC DNA]</scope>
    <source>
        <strain evidence="2 3">CBS 175.51</strain>
    </source>
</reference>
<evidence type="ECO:0000259" key="1">
    <source>
        <dbReference type="Pfam" id="PF12937"/>
    </source>
</evidence>